<sequence length="73" mass="8233">NSSRVRKAFRGSRRGWCKLVELPKNPMVVGGKIFMRVEDILSDEGMVDQHGGWWEVGITINFKGKVEIVGNCL</sequence>
<dbReference type="Proteomes" id="UP000265520">
    <property type="component" value="Unassembled WGS sequence"/>
</dbReference>
<feature type="non-terminal residue" evidence="1">
    <location>
        <position position="1"/>
    </location>
</feature>
<accession>A0A392RST8</accession>
<keyword evidence="2" id="KW-1185">Reference proteome</keyword>
<comment type="caution">
    <text evidence="1">The sequence shown here is derived from an EMBL/GenBank/DDBJ whole genome shotgun (WGS) entry which is preliminary data.</text>
</comment>
<protein>
    <submittedName>
        <fullName evidence="1">Uncharacterized protein</fullName>
    </submittedName>
</protein>
<reference evidence="1 2" key="1">
    <citation type="journal article" date="2018" name="Front. Plant Sci.">
        <title>Red Clover (Trifolium pratense) and Zigzag Clover (T. medium) - A Picture of Genomic Similarities and Differences.</title>
        <authorList>
            <person name="Dluhosova J."/>
            <person name="Istvanek J."/>
            <person name="Nedelnik J."/>
            <person name="Repkova J."/>
        </authorList>
    </citation>
    <scope>NUCLEOTIDE SEQUENCE [LARGE SCALE GENOMIC DNA]</scope>
    <source>
        <strain evidence="2">cv. 10/8</strain>
        <tissue evidence="1">Leaf</tissue>
    </source>
</reference>
<dbReference type="EMBL" id="LXQA010264366">
    <property type="protein sequence ID" value="MCI39164.1"/>
    <property type="molecule type" value="Genomic_DNA"/>
</dbReference>
<evidence type="ECO:0000313" key="1">
    <source>
        <dbReference type="EMBL" id="MCI39164.1"/>
    </source>
</evidence>
<dbReference type="AlphaFoldDB" id="A0A392RST8"/>
<name>A0A392RST8_9FABA</name>
<organism evidence="1 2">
    <name type="scientific">Trifolium medium</name>
    <dbReference type="NCBI Taxonomy" id="97028"/>
    <lineage>
        <taxon>Eukaryota</taxon>
        <taxon>Viridiplantae</taxon>
        <taxon>Streptophyta</taxon>
        <taxon>Embryophyta</taxon>
        <taxon>Tracheophyta</taxon>
        <taxon>Spermatophyta</taxon>
        <taxon>Magnoliopsida</taxon>
        <taxon>eudicotyledons</taxon>
        <taxon>Gunneridae</taxon>
        <taxon>Pentapetalae</taxon>
        <taxon>rosids</taxon>
        <taxon>fabids</taxon>
        <taxon>Fabales</taxon>
        <taxon>Fabaceae</taxon>
        <taxon>Papilionoideae</taxon>
        <taxon>50 kb inversion clade</taxon>
        <taxon>NPAAA clade</taxon>
        <taxon>Hologalegina</taxon>
        <taxon>IRL clade</taxon>
        <taxon>Trifolieae</taxon>
        <taxon>Trifolium</taxon>
    </lineage>
</organism>
<evidence type="ECO:0000313" key="2">
    <source>
        <dbReference type="Proteomes" id="UP000265520"/>
    </source>
</evidence>
<proteinExistence type="predicted"/>